<proteinExistence type="predicted"/>
<name>A0A934V133_9PROT</name>
<dbReference type="RefSeq" id="WP_027288604.1">
    <property type="nucleotide sequence ID" value="NZ_NRRE01000027.1"/>
</dbReference>
<evidence type="ECO:0000313" key="2">
    <source>
        <dbReference type="EMBL" id="MBK1698291.1"/>
    </source>
</evidence>
<keyword evidence="3" id="KW-1185">Reference proteome</keyword>
<reference evidence="2" key="1">
    <citation type="submission" date="2017-08" db="EMBL/GenBank/DDBJ databases">
        <authorList>
            <person name="Imhoff J.F."/>
            <person name="Rahn T."/>
            <person name="Kuenzel S."/>
            <person name="Neulinger S.C."/>
        </authorList>
    </citation>
    <scope>NUCLEOTIDE SEQUENCE</scope>
    <source>
        <strain evidence="2">DSM 9154</strain>
    </source>
</reference>
<dbReference type="PANTHER" id="PTHR37292:SF2">
    <property type="entry name" value="DUF262 DOMAIN-CONTAINING PROTEIN"/>
    <property type="match status" value="1"/>
</dbReference>
<dbReference type="InterPro" id="IPR004919">
    <property type="entry name" value="GmrSD_N"/>
</dbReference>
<sequence length="600" mass="68871">MYQTGGTIAQVLDHIEKHKYVLPAIQREFVWSPEQISRFFDSIMQGYPFGTFLFWRVEPENSDEFKFYDFVRDYHERDNPHCPELGLLPNQQLTAVLDGQQRMTALNIALRGSLALKEPRRWWTNPDAFPRRQLHLNLLAEEGEGEQGEAYAFRFLSDNEARTRQEGDPENQAWFPVSRILKMSDGPAMMEALQDQGLGDRNLRRAYRILDRLYRVIHTEKSIAYYEETSQDLDKVLNIFIRMNSGGTALSYSDLLLSIAVAQWRNKDARREIHTLVDEMNQIGDRFAFTHDLILKAGLMLTDIGSVGFKVENFNHANMAKLEAAWDGIRDALLLTVRLVESFGFNGQTIRAHSAILPIAYYLYRKGADERFLTQSAYRDDREAIRGWLVRSLLKASGIWGSGLDTLLTALRATITNEGTDAFPAQELGTVMARRGKSLSFERDEIEELLDMDYGDRRVFALLSLCYPFVDLRNQFHIDHVFPRALATPARLRRAGISEEEIPELRARVNRLPNLQLLEGHINEEKQAKPPLVWARAHFADERQFEGYCARHDLVDLPSDVTEFDNFFEKRRDALRERIQTVLGQAAGAGEAATEYVDSG</sequence>
<reference evidence="2" key="2">
    <citation type="journal article" date="2020" name="Microorganisms">
        <title>Osmotic Adaptation and Compatible Solute Biosynthesis of Phototrophic Bacteria as Revealed from Genome Analyses.</title>
        <authorList>
            <person name="Imhoff J.F."/>
            <person name="Rahn T."/>
            <person name="Kunzel S."/>
            <person name="Keller A."/>
            <person name="Neulinger S.C."/>
        </authorList>
    </citation>
    <scope>NUCLEOTIDE SEQUENCE</scope>
    <source>
        <strain evidence="2">DSM 9154</strain>
    </source>
</reference>
<dbReference type="Proteomes" id="UP000778970">
    <property type="component" value="Unassembled WGS sequence"/>
</dbReference>
<organism evidence="2 3">
    <name type="scientific">Rhodovibrio salinarum</name>
    <dbReference type="NCBI Taxonomy" id="1087"/>
    <lineage>
        <taxon>Bacteria</taxon>
        <taxon>Pseudomonadati</taxon>
        <taxon>Pseudomonadota</taxon>
        <taxon>Alphaproteobacteria</taxon>
        <taxon>Rhodospirillales</taxon>
        <taxon>Rhodovibrionaceae</taxon>
        <taxon>Rhodovibrio</taxon>
    </lineage>
</organism>
<dbReference type="Pfam" id="PF03235">
    <property type="entry name" value="GmrSD_N"/>
    <property type="match status" value="1"/>
</dbReference>
<evidence type="ECO:0000259" key="1">
    <source>
        <dbReference type="Pfam" id="PF03235"/>
    </source>
</evidence>
<evidence type="ECO:0000313" key="3">
    <source>
        <dbReference type="Proteomes" id="UP000778970"/>
    </source>
</evidence>
<protein>
    <submittedName>
        <fullName evidence="2">DUF262 domain-containing protein</fullName>
    </submittedName>
</protein>
<feature type="domain" description="GmrSD restriction endonucleases N-terminal" evidence="1">
    <location>
        <begin position="10"/>
        <end position="258"/>
    </location>
</feature>
<dbReference type="AlphaFoldDB" id="A0A934V133"/>
<dbReference type="PANTHER" id="PTHR37292">
    <property type="entry name" value="VNG6097C"/>
    <property type="match status" value="1"/>
</dbReference>
<gene>
    <name evidence="2" type="ORF">CKO21_13670</name>
</gene>
<accession>A0A934V133</accession>
<dbReference type="EMBL" id="NRRE01000027">
    <property type="protein sequence ID" value="MBK1698291.1"/>
    <property type="molecule type" value="Genomic_DNA"/>
</dbReference>
<comment type="caution">
    <text evidence="2">The sequence shown here is derived from an EMBL/GenBank/DDBJ whole genome shotgun (WGS) entry which is preliminary data.</text>
</comment>